<dbReference type="Gene3D" id="2.60.40.2500">
    <property type="match status" value="1"/>
</dbReference>
<accession>A0A0D1ELB9</accession>
<dbReference type="STRING" id="935700.jaqu_16650"/>
<comment type="caution">
    <text evidence="4">The sequence shown here is derived from an EMBL/GenBank/DDBJ whole genome shotgun (WGS) entry which is preliminary data.</text>
</comment>
<organism evidence="4 5">
    <name type="scientific">Jannaschia aquimarina</name>
    <dbReference type="NCBI Taxonomy" id="935700"/>
    <lineage>
        <taxon>Bacteria</taxon>
        <taxon>Pseudomonadati</taxon>
        <taxon>Pseudomonadota</taxon>
        <taxon>Alphaproteobacteria</taxon>
        <taxon>Rhodobacterales</taxon>
        <taxon>Roseobacteraceae</taxon>
        <taxon>Jannaschia</taxon>
    </lineage>
</organism>
<dbReference type="PATRIC" id="fig|935700.4.peg.1727"/>
<evidence type="ECO:0000313" key="4">
    <source>
        <dbReference type="EMBL" id="KIT16570.1"/>
    </source>
</evidence>
<dbReference type="InterPro" id="IPR038161">
    <property type="entry name" value="VirB9/CagX/TrbG_C_sf"/>
</dbReference>
<dbReference type="AlphaFoldDB" id="A0A0D1ELB9"/>
<feature type="chain" id="PRO_5002230101" evidence="3">
    <location>
        <begin position="21"/>
        <end position="224"/>
    </location>
</feature>
<evidence type="ECO:0000256" key="3">
    <source>
        <dbReference type="SAM" id="SignalP"/>
    </source>
</evidence>
<gene>
    <name evidence="4" type="primary">virB9</name>
    <name evidence="4" type="ORF">jaqu_16650</name>
</gene>
<feature type="signal peptide" evidence="3">
    <location>
        <begin position="1"/>
        <end position="20"/>
    </location>
</feature>
<evidence type="ECO:0000256" key="1">
    <source>
        <dbReference type="ARBA" id="ARBA00006135"/>
    </source>
</evidence>
<dbReference type="InterPro" id="IPR033645">
    <property type="entry name" value="VirB9/CagX/TrbG_C"/>
</dbReference>
<keyword evidence="5" id="KW-1185">Reference proteome</keyword>
<dbReference type="Proteomes" id="UP000032232">
    <property type="component" value="Unassembled WGS sequence"/>
</dbReference>
<proteinExistence type="inferred from homology"/>
<dbReference type="InterPro" id="IPR010258">
    <property type="entry name" value="Conjugal_tfr_TrbG/VirB9/CagX"/>
</dbReference>
<comment type="similarity">
    <text evidence="1">Belongs to the TrbG/VirB9 family.</text>
</comment>
<evidence type="ECO:0000313" key="5">
    <source>
        <dbReference type="Proteomes" id="UP000032232"/>
    </source>
</evidence>
<evidence type="ECO:0000256" key="2">
    <source>
        <dbReference type="ARBA" id="ARBA00022729"/>
    </source>
</evidence>
<dbReference type="EMBL" id="JYFE01000031">
    <property type="protein sequence ID" value="KIT16570.1"/>
    <property type="molecule type" value="Genomic_DNA"/>
</dbReference>
<protein>
    <submittedName>
        <fullName evidence="4">VirB9 protein</fullName>
    </submittedName>
</protein>
<name>A0A0D1ELB9_9RHOB</name>
<keyword evidence="2 3" id="KW-0732">Signal</keyword>
<reference evidence="4 5" key="1">
    <citation type="submission" date="2015-02" db="EMBL/GenBank/DDBJ databases">
        <title>Genome Sequence of Jannaschia aquimarina DSM28248, a member of the Roseobacter clade.</title>
        <authorList>
            <person name="Voget S."/>
            <person name="Daniel R."/>
        </authorList>
    </citation>
    <scope>NUCLEOTIDE SEQUENCE [LARGE SCALE GENOMIC DNA]</scope>
    <source>
        <strain evidence="4 5">GSW-M26</strain>
    </source>
</reference>
<sequence>MRHFILAGALACLTASPILAEAIPAGSRLDHRVRETRHVDGQVYKIRVALTRATTVELEPGEQIVSIVAGDTESFQFQTVPGDRVVAIKPTARGVRTNATIYTNRRSYYLTLEEGNAPFYVVRFTFPRRANQAGTAPRRTAAKHSYGVSERNAITPSQVWDDGSFTYFRFPAGAPVPAIFRVTSGRERSVNSQVVEDRVVRVSGTSLQWVVRMGDIEVCIVELF</sequence>
<dbReference type="Pfam" id="PF03524">
    <property type="entry name" value="CagX"/>
    <property type="match status" value="1"/>
</dbReference>
<dbReference type="OrthoDB" id="9815808at2"/>
<dbReference type="CDD" id="cd06911">
    <property type="entry name" value="VirB9_CagX_TrbG"/>
    <property type="match status" value="1"/>
</dbReference>
<dbReference type="RefSeq" id="WP_043918498.1">
    <property type="nucleotide sequence ID" value="NZ_FZPF01000017.1"/>
</dbReference>